<sequence length="364" mass="39721">MSNSESFGENPFRSLAAGKFPDKDKKRQPGNGFAQDRSRRISHASLSRGQTAAAGGSLDTEDCELFLNAVGLVCPAGKGGAKRKKKNTEHSGTFLFEEHCSLPCQQSTSKGKKNNSVICAAARKNSSEPEKNSLQGRGLERPGMKKNIGKPGHTCKIKEICADAAEENGNSSRSEDEDAIFMQAMGQVQPLQGRGRDIAPAPEAGTPPPQGQLSLQDFMEGKLEFALSFTDEYIEGHVVGLDQMIMNKLRAGSLSPEGHLDLHGLNAVQAFEALRGFLRGSWYKGLRTVLVVPGRGRNSPDGIGILREKLQLWLTQEPLKRVVLAFCTAQPHDGGPGSVYVLLRKYRKKGRIYWERLPADSDLY</sequence>
<dbReference type="InterPro" id="IPR036063">
    <property type="entry name" value="Smr_dom_sf"/>
</dbReference>
<gene>
    <name evidence="3" type="ORF">SAMN02910291_01288</name>
</gene>
<accession>A0AA94HSD8</accession>
<organism evidence="3 4">
    <name type="scientific">Desulfovibrio desulfuricans</name>
    <dbReference type="NCBI Taxonomy" id="876"/>
    <lineage>
        <taxon>Bacteria</taxon>
        <taxon>Pseudomonadati</taxon>
        <taxon>Thermodesulfobacteriota</taxon>
        <taxon>Desulfovibrionia</taxon>
        <taxon>Desulfovibrionales</taxon>
        <taxon>Desulfovibrionaceae</taxon>
        <taxon>Desulfovibrio</taxon>
    </lineage>
</organism>
<proteinExistence type="predicted"/>
<evidence type="ECO:0000313" key="4">
    <source>
        <dbReference type="Proteomes" id="UP000182680"/>
    </source>
</evidence>
<feature type="region of interest" description="Disordered" evidence="1">
    <location>
        <begin position="1"/>
        <end position="55"/>
    </location>
</feature>
<evidence type="ECO:0000313" key="3">
    <source>
        <dbReference type="EMBL" id="SFW43630.1"/>
    </source>
</evidence>
<dbReference type="Gene3D" id="3.30.1370.110">
    <property type="match status" value="1"/>
</dbReference>
<name>A0AA94HSD8_DESDE</name>
<protein>
    <submittedName>
        <fullName evidence="3">DNA-nicking endonuclease, Smr domain</fullName>
    </submittedName>
</protein>
<keyword evidence="3" id="KW-0540">Nuclease</keyword>
<reference evidence="4" key="1">
    <citation type="submission" date="2016-11" db="EMBL/GenBank/DDBJ databases">
        <authorList>
            <person name="Jaros S."/>
            <person name="Januszkiewicz K."/>
            <person name="Wedrychowicz H."/>
        </authorList>
    </citation>
    <scope>NUCLEOTIDE SEQUENCE [LARGE SCALE GENOMIC DNA]</scope>
    <source>
        <strain evidence="4">DSM 7057</strain>
    </source>
</reference>
<feature type="region of interest" description="Disordered" evidence="1">
    <location>
        <begin position="193"/>
        <end position="213"/>
    </location>
</feature>
<feature type="region of interest" description="Disordered" evidence="1">
    <location>
        <begin position="123"/>
        <end position="151"/>
    </location>
</feature>
<evidence type="ECO:0000259" key="2">
    <source>
        <dbReference type="PROSITE" id="PS50828"/>
    </source>
</evidence>
<dbReference type="SMART" id="SM00463">
    <property type="entry name" value="SMR"/>
    <property type="match status" value="1"/>
</dbReference>
<dbReference type="Proteomes" id="UP000182680">
    <property type="component" value="Unassembled WGS sequence"/>
</dbReference>
<feature type="domain" description="Smr" evidence="2">
    <location>
        <begin position="260"/>
        <end position="344"/>
    </location>
</feature>
<dbReference type="PROSITE" id="PS50828">
    <property type="entry name" value="SMR"/>
    <property type="match status" value="1"/>
</dbReference>
<dbReference type="Pfam" id="PF01713">
    <property type="entry name" value="Smr"/>
    <property type="match status" value="1"/>
</dbReference>
<dbReference type="PANTHER" id="PTHR35562">
    <property type="entry name" value="DNA ENDONUCLEASE SMRA-RELATED"/>
    <property type="match status" value="1"/>
</dbReference>
<dbReference type="InterPro" id="IPR002625">
    <property type="entry name" value="Smr_dom"/>
</dbReference>
<dbReference type="AlphaFoldDB" id="A0AA94HSD8"/>
<comment type="caution">
    <text evidence="3">The sequence shown here is derived from an EMBL/GenBank/DDBJ whole genome shotgun (WGS) entry which is preliminary data.</text>
</comment>
<evidence type="ECO:0000256" key="1">
    <source>
        <dbReference type="SAM" id="MobiDB-lite"/>
    </source>
</evidence>
<dbReference type="SUPFAM" id="SSF160443">
    <property type="entry name" value="SMR domain-like"/>
    <property type="match status" value="1"/>
</dbReference>
<keyword evidence="3" id="KW-0378">Hydrolase</keyword>
<dbReference type="PANTHER" id="PTHR35562:SF2">
    <property type="entry name" value="DNA ENDONUCLEASE SMRA-RELATED"/>
    <property type="match status" value="1"/>
</dbReference>
<keyword evidence="3" id="KW-0255">Endonuclease</keyword>
<dbReference type="GO" id="GO:0004519">
    <property type="term" value="F:endonuclease activity"/>
    <property type="evidence" value="ECO:0007669"/>
    <property type="project" value="UniProtKB-KW"/>
</dbReference>
<dbReference type="EMBL" id="FPIW01000018">
    <property type="protein sequence ID" value="SFW43630.1"/>
    <property type="molecule type" value="Genomic_DNA"/>
</dbReference>